<dbReference type="PROSITE" id="PS51186">
    <property type="entry name" value="GNAT"/>
    <property type="match status" value="1"/>
</dbReference>
<keyword evidence="3" id="KW-1185">Reference proteome</keyword>
<evidence type="ECO:0000313" key="3">
    <source>
        <dbReference type="Proteomes" id="UP000320216"/>
    </source>
</evidence>
<keyword evidence="2" id="KW-0808">Transferase</keyword>
<gene>
    <name evidence="2" type="ORF">FPZ11_02660</name>
</gene>
<dbReference type="InterPro" id="IPR000182">
    <property type="entry name" value="GNAT_dom"/>
</dbReference>
<dbReference type="SUPFAM" id="SSF55729">
    <property type="entry name" value="Acyl-CoA N-acyltransferases (Nat)"/>
    <property type="match status" value="1"/>
</dbReference>
<dbReference type="AlphaFoldDB" id="A0A5B8M1W4"/>
<dbReference type="Proteomes" id="UP000320216">
    <property type="component" value="Chromosome"/>
</dbReference>
<evidence type="ECO:0000259" key="1">
    <source>
        <dbReference type="PROSITE" id="PS51186"/>
    </source>
</evidence>
<protein>
    <submittedName>
        <fullName evidence="2">GNAT family N-acetyltransferase</fullName>
    </submittedName>
</protein>
<dbReference type="EMBL" id="CP042305">
    <property type="protein sequence ID" value="QDZ13835.1"/>
    <property type="molecule type" value="Genomic_DNA"/>
</dbReference>
<proteinExistence type="predicted"/>
<name>A0A5B8M1W4_9MICO</name>
<evidence type="ECO:0000313" key="2">
    <source>
        <dbReference type="EMBL" id="QDZ13835.1"/>
    </source>
</evidence>
<sequence length="164" mass="19072">MTAIRRRSRLPGVSVTVEIATESDRTLLDRLMQLYLYDFSEFDGRELDDEGRYEYIWLDAYWTDDDRRAYLIRSDGRPVGFALVRLTDPVEMAEFFVMRPFRSHGIGRRAAQQILALHVGDWRISEVKGNDAAVGFWRVVIPVAFSEHMLADGTREQRFRVALP</sequence>
<dbReference type="GO" id="GO:0016747">
    <property type="term" value="F:acyltransferase activity, transferring groups other than amino-acyl groups"/>
    <property type="evidence" value="ECO:0007669"/>
    <property type="project" value="InterPro"/>
</dbReference>
<dbReference type="CDD" id="cd04301">
    <property type="entry name" value="NAT_SF"/>
    <property type="match status" value="1"/>
</dbReference>
<accession>A0A5B8M1W4</accession>
<dbReference type="Gene3D" id="3.40.630.30">
    <property type="match status" value="1"/>
</dbReference>
<dbReference type="InterPro" id="IPR016181">
    <property type="entry name" value="Acyl_CoA_acyltransferase"/>
</dbReference>
<feature type="domain" description="N-acetyltransferase" evidence="1">
    <location>
        <begin position="15"/>
        <end position="164"/>
    </location>
</feature>
<dbReference type="KEGG" id="huw:FPZ11_02660"/>
<dbReference type="OrthoDB" id="3627178at2"/>
<dbReference type="Pfam" id="PF00583">
    <property type="entry name" value="Acetyltransf_1"/>
    <property type="match status" value="1"/>
</dbReference>
<reference evidence="2 3" key="1">
    <citation type="submission" date="2019-07" db="EMBL/GenBank/DDBJ databases">
        <title>Full genome sequence of Humibacter sp. WJ7-1.</title>
        <authorList>
            <person name="Im W.-T."/>
        </authorList>
    </citation>
    <scope>NUCLEOTIDE SEQUENCE [LARGE SCALE GENOMIC DNA]</scope>
    <source>
        <strain evidence="2 3">WJ7-1</strain>
    </source>
</reference>
<organism evidence="2 3">
    <name type="scientific">Humibacter ginsenosidimutans</name>
    <dbReference type="NCBI Taxonomy" id="2599293"/>
    <lineage>
        <taxon>Bacteria</taxon>
        <taxon>Bacillati</taxon>
        <taxon>Actinomycetota</taxon>
        <taxon>Actinomycetes</taxon>
        <taxon>Micrococcales</taxon>
        <taxon>Microbacteriaceae</taxon>
        <taxon>Humibacter</taxon>
    </lineage>
</organism>